<accession>A0A6I6MMU1</accession>
<feature type="region of interest" description="Disordered" evidence="1">
    <location>
        <begin position="85"/>
        <end position="125"/>
    </location>
</feature>
<name>A0A6I6MMU1_9CAUL</name>
<proteinExistence type="predicted"/>
<evidence type="ECO:0000313" key="2">
    <source>
        <dbReference type="EMBL" id="QGZ94596.1"/>
    </source>
</evidence>
<keyword evidence="3" id="KW-1185">Reference proteome</keyword>
<sequence>MKLKRGLSGFWAFLYQSKLAKAHMPFWRVVVEAKLDRRARQWPRRYDSAITAVFVWARTIEEAEGLAALAIEEAGMAALTADATKCPPATAPRKTPMAVARSDYGYLSRDESERTGGSSRRDARA</sequence>
<organism evidence="2 3">
    <name type="scientific">Terricaulis silvestris</name>
    <dbReference type="NCBI Taxonomy" id="2686094"/>
    <lineage>
        <taxon>Bacteria</taxon>
        <taxon>Pseudomonadati</taxon>
        <taxon>Pseudomonadota</taxon>
        <taxon>Alphaproteobacteria</taxon>
        <taxon>Caulobacterales</taxon>
        <taxon>Caulobacteraceae</taxon>
        <taxon>Terricaulis</taxon>
    </lineage>
</organism>
<dbReference type="KEGG" id="tsv:DSM104635_01416"/>
<reference evidence="3" key="1">
    <citation type="submission" date="2019-12" db="EMBL/GenBank/DDBJ databases">
        <title>Complete genome of Terracaulis silvestris 0127_4.</title>
        <authorList>
            <person name="Vieira S."/>
            <person name="Riedel T."/>
            <person name="Sproer C."/>
            <person name="Pascual J."/>
            <person name="Boedeker C."/>
            <person name="Overmann J."/>
        </authorList>
    </citation>
    <scope>NUCLEOTIDE SEQUENCE [LARGE SCALE GENOMIC DNA]</scope>
    <source>
        <strain evidence="3">0127_4</strain>
    </source>
</reference>
<dbReference type="AlphaFoldDB" id="A0A6I6MMU1"/>
<evidence type="ECO:0000256" key="1">
    <source>
        <dbReference type="SAM" id="MobiDB-lite"/>
    </source>
</evidence>
<evidence type="ECO:0000313" key="3">
    <source>
        <dbReference type="Proteomes" id="UP000431269"/>
    </source>
</evidence>
<gene>
    <name evidence="2" type="ORF">DSM104635_01416</name>
</gene>
<dbReference type="Proteomes" id="UP000431269">
    <property type="component" value="Chromosome"/>
</dbReference>
<feature type="compositionally biased region" description="Basic and acidic residues" evidence="1">
    <location>
        <begin position="108"/>
        <end position="125"/>
    </location>
</feature>
<dbReference type="EMBL" id="CP047045">
    <property type="protein sequence ID" value="QGZ94596.1"/>
    <property type="molecule type" value="Genomic_DNA"/>
</dbReference>
<protein>
    <submittedName>
        <fullName evidence="2">Uncharacterized protein</fullName>
    </submittedName>
</protein>